<dbReference type="RefSeq" id="WP_380060855.1">
    <property type="nucleotide sequence ID" value="NZ_JBHSEI010000002.1"/>
</dbReference>
<proteinExistence type="predicted"/>
<evidence type="ECO:0000313" key="2">
    <source>
        <dbReference type="Proteomes" id="UP001595952"/>
    </source>
</evidence>
<comment type="caution">
    <text evidence="1">The sequence shown here is derived from an EMBL/GenBank/DDBJ whole genome shotgun (WGS) entry which is preliminary data.</text>
</comment>
<gene>
    <name evidence="1" type="ORF">ACFO0D_05675</name>
</gene>
<reference evidence="2" key="1">
    <citation type="journal article" date="2019" name="Int. J. Syst. Evol. Microbiol.">
        <title>The Global Catalogue of Microorganisms (GCM) 10K type strain sequencing project: providing services to taxonomists for standard genome sequencing and annotation.</title>
        <authorList>
            <consortium name="The Broad Institute Genomics Platform"/>
            <consortium name="The Broad Institute Genome Sequencing Center for Infectious Disease"/>
            <person name="Wu L."/>
            <person name="Ma J."/>
        </authorList>
    </citation>
    <scope>NUCLEOTIDE SEQUENCE [LARGE SCALE GENOMIC DNA]</scope>
    <source>
        <strain evidence="2">CCUG 55995</strain>
    </source>
</reference>
<accession>A0ABV9I805</accession>
<dbReference type="EMBL" id="JBHSEI010000002">
    <property type="protein sequence ID" value="MFC4637825.1"/>
    <property type="molecule type" value="Genomic_DNA"/>
</dbReference>
<organism evidence="1 2">
    <name type="scientific">Deinococcus hohokamensis</name>
    <dbReference type="NCBI Taxonomy" id="309883"/>
    <lineage>
        <taxon>Bacteria</taxon>
        <taxon>Thermotogati</taxon>
        <taxon>Deinococcota</taxon>
        <taxon>Deinococci</taxon>
        <taxon>Deinococcales</taxon>
        <taxon>Deinococcaceae</taxon>
        <taxon>Deinococcus</taxon>
    </lineage>
</organism>
<name>A0ABV9I805_9DEIO</name>
<keyword evidence="2" id="KW-1185">Reference proteome</keyword>
<sequence>MSDHSIDHEALWPALPTLPLAWNALPAQGVTLQEGLHLRRSTAPDGTLYLEITLHGSEDFQELLDGRGNYSEEELDDPSTVIEQRWDEAREAMWTVIAEAAETLGRPSQGAEPTPGRVNWHLDDRTITIGLNQADKDCPIEVCVWLLPPGCTPNSLGL</sequence>
<evidence type="ECO:0000313" key="1">
    <source>
        <dbReference type="EMBL" id="MFC4637825.1"/>
    </source>
</evidence>
<protein>
    <submittedName>
        <fullName evidence="1">Uncharacterized protein</fullName>
    </submittedName>
</protein>
<dbReference type="Proteomes" id="UP001595952">
    <property type="component" value="Unassembled WGS sequence"/>
</dbReference>